<dbReference type="AlphaFoldDB" id="A0A1X7VFM1"/>
<dbReference type="EnsemblMetazoa" id="Aqu2.1.38312_001">
    <property type="protein sequence ID" value="Aqu2.1.38312_001"/>
    <property type="gene ID" value="Aqu2.1.38312"/>
</dbReference>
<reference evidence="1" key="1">
    <citation type="submission" date="2017-05" db="UniProtKB">
        <authorList>
            <consortium name="EnsemblMetazoa"/>
        </authorList>
    </citation>
    <scope>IDENTIFICATION</scope>
</reference>
<organism evidence="1">
    <name type="scientific">Amphimedon queenslandica</name>
    <name type="common">Sponge</name>
    <dbReference type="NCBI Taxonomy" id="400682"/>
    <lineage>
        <taxon>Eukaryota</taxon>
        <taxon>Metazoa</taxon>
        <taxon>Porifera</taxon>
        <taxon>Demospongiae</taxon>
        <taxon>Heteroscleromorpha</taxon>
        <taxon>Haplosclerida</taxon>
        <taxon>Niphatidae</taxon>
        <taxon>Amphimedon</taxon>
    </lineage>
</organism>
<name>A0A1X7VFM1_AMPQE</name>
<proteinExistence type="predicted"/>
<accession>A0A1X7VFM1</accession>
<evidence type="ECO:0000313" key="1">
    <source>
        <dbReference type="EnsemblMetazoa" id="Aqu2.1.38312_001"/>
    </source>
</evidence>
<dbReference type="InParanoid" id="A0A1X7VFM1"/>
<protein>
    <submittedName>
        <fullName evidence="1">Uncharacterized protein</fullName>
    </submittedName>
</protein>
<sequence length="92" mass="10167">MKSMVKRFATKTDKAKGYVPVNTKKSTPLGQEMPHGVGLQVELVEVQKQISVYTVLTALAFGGNPATTRFTLAAMRPHLIKCIKDNKMTMFP</sequence>